<protein>
    <submittedName>
        <fullName evidence="2">FtsX-like permease family protein</fullName>
    </submittedName>
</protein>
<evidence type="ECO:0000256" key="1">
    <source>
        <dbReference type="SAM" id="Phobius"/>
    </source>
</evidence>
<feature type="transmembrane region" description="Helical" evidence="1">
    <location>
        <begin position="334"/>
        <end position="350"/>
    </location>
</feature>
<feature type="transmembrane region" description="Helical" evidence="1">
    <location>
        <begin position="291"/>
        <end position="313"/>
    </location>
</feature>
<name>A0A1G9FXW8_9ACTN</name>
<keyword evidence="1" id="KW-1133">Transmembrane helix</keyword>
<feature type="transmembrane region" description="Helical" evidence="1">
    <location>
        <begin position="356"/>
        <end position="380"/>
    </location>
</feature>
<evidence type="ECO:0000313" key="3">
    <source>
        <dbReference type="Proteomes" id="UP000198662"/>
    </source>
</evidence>
<reference evidence="3" key="1">
    <citation type="submission" date="2016-10" db="EMBL/GenBank/DDBJ databases">
        <authorList>
            <person name="Varghese N."/>
            <person name="Submissions S."/>
        </authorList>
    </citation>
    <scope>NUCLEOTIDE SEQUENCE [LARGE SCALE GENOMIC DNA]</scope>
    <source>
        <strain evidence="3">CGMCC 4.3147</strain>
    </source>
</reference>
<feature type="transmembrane region" description="Helical" evidence="1">
    <location>
        <begin position="197"/>
        <end position="220"/>
    </location>
</feature>
<sequence>MRGLWLRLLRGGGTAARLEIALPVAAGAVITLVLLLLLGLQQGLDHRADRTAWRTPEPAAGEATVLQAGHLDYIGERPITVIELAALTAGPPDVPHMGDFPDPGEVWVSPALASLTDELPADHLAQRFPGEIAAEIDAALLESPDELFAVVGRAPDDPAMTAERPSHQWNDAASLSPVAIDHWSTTPDLYQTTYRDIALLVAVLTALPLVGLGGLAARLTAARRQRRTATLRLLGASTAQVARLAAVELAVLAGAGVLLGAALHQVLLPLATQATIKGGTWFQADLRPDPWLTLAVAAAIVAVLIVGAISGLLPAVRDPLGTYRRSRLGRTRPRWWSLVFIAAAVTLFWLRSSNPFVTIAFTVVVVLGWGLLAVGPWLIFNLGRLLARTARSPQGFLAGRRLSDDPHSAWRAVGGLALAGFISGFVAAGLAAGIGNADAYEAGTERIDAVVTAAGIDTAASEAATALDAAGVPATVAATAPPTWLDAADWATLAVTVDDPGADMDRARTVLAASGLAGPELRLSDDLPTMWLLQDGIVIGFLIMPIAALVGLAAMVIGAIARVLAQRDTLLGLHLAGTPQRVLLAAQRREMLLPTALLGGIAVAAGLAGGTTLGSVDLLNPATLGVLTGLLALAAAAVLAADRAVRPVLARVSTDLAERE</sequence>
<feature type="transmembrane region" description="Helical" evidence="1">
    <location>
        <begin position="241"/>
        <end position="263"/>
    </location>
</feature>
<feature type="transmembrane region" description="Helical" evidence="1">
    <location>
        <begin position="409"/>
        <end position="434"/>
    </location>
</feature>
<feature type="transmembrane region" description="Helical" evidence="1">
    <location>
        <begin position="622"/>
        <end position="641"/>
    </location>
</feature>
<dbReference type="STRING" id="380244.SAMN05216298_2098"/>
<feature type="transmembrane region" description="Helical" evidence="1">
    <location>
        <begin position="537"/>
        <end position="561"/>
    </location>
</feature>
<feature type="transmembrane region" description="Helical" evidence="1">
    <location>
        <begin position="20"/>
        <end position="40"/>
    </location>
</feature>
<keyword evidence="3" id="KW-1185">Reference proteome</keyword>
<keyword evidence="1" id="KW-0812">Transmembrane</keyword>
<dbReference type="EMBL" id="FNGF01000002">
    <property type="protein sequence ID" value="SDK93202.1"/>
    <property type="molecule type" value="Genomic_DNA"/>
</dbReference>
<evidence type="ECO:0000313" key="2">
    <source>
        <dbReference type="EMBL" id="SDK93202.1"/>
    </source>
</evidence>
<keyword evidence="1" id="KW-0472">Membrane</keyword>
<organism evidence="2 3">
    <name type="scientific">Glycomyces sambucus</name>
    <dbReference type="NCBI Taxonomy" id="380244"/>
    <lineage>
        <taxon>Bacteria</taxon>
        <taxon>Bacillati</taxon>
        <taxon>Actinomycetota</taxon>
        <taxon>Actinomycetes</taxon>
        <taxon>Glycomycetales</taxon>
        <taxon>Glycomycetaceae</taxon>
        <taxon>Glycomyces</taxon>
    </lineage>
</organism>
<feature type="transmembrane region" description="Helical" evidence="1">
    <location>
        <begin position="591"/>
        <end position="610"/>
    </location>
</feature>
<dbReference type="RefSeq" id="WP_091047275.1">
    <property type="nucleotide sequence ID" value="NZ_FNGF01000002.1"/>
</dbReference>
<accession>A0A1G9FXW8</accession>
<dbReference type="Proteomes" id="UP000198662">
    <property type="component" value="Unassembled WGS sequence"/>
</dbReference>
<proteinExistence type="predicted"/>
<dbReference type="AlphaFoldDB" id="A0A1G9FXW8"/>
<gene>
    <name evidence="2" type="ORF">SAMN05216298_2098</name>
</gene>
<dbReference type="OrthoDB" id="4871813at2"/>